<feature type="region of interest" description="Disordered" evidence="5">
    <location>
        <begin position="325"/>
        <end position="669"/>
    </location>
</feature>
<evidence type="ECO:0000259" key="6">
    <source>
        <dbReference type="Pfam" id="PF18876"/>
    </source>
</evidence>
<feature type="compositionally biased region" description="Basic and acidic residues" evidence="5">
    <location>
        <begin position="568"/>
        <end position="580"/>
    </location>
</feature>
<dbReference type="AlphaFoldDB" id="A0ABD1K5B4"/>
<feature type="compositionally biased region" description="Low complexity" evidence="5">
    <location>
        <begin position="1047"/>
        <end position="1066"/>
    </location>
</feature>
<evidence type="ECO:0000256" key="4">
    <source>
        <dbReference type="ARBA" id="ARBA00023242"/>
    </source>
</evidence>
<feature type="compositionally biased region" description="Low complexity" evidence="5">
    <location>
        <begin position="644"/>
        <end position="659"/>
    </location>
</feature>
<comment type="caution">
    <text evidence="7">The sequence shown here is derived from an EMBL/GenBank/DDBJ whole genome shotgun (WGS) entry which is preliminary data.</text>
</comment>
<protein>
    <recommendedName>
        <fullName evidence="6">AF4/FMR2 C-terminal homology domain-containing protein</fullName>
    </recommendedName>
</protein>
<comment type="subcellular location">
    <subcellularLocation>
        <location evidence="1">Nucleus</location>
    </subcellularLocation>
</comment>
<dbReference type="GO" id="GO:0005634">
    <property type="term" value="C:nucleus"/>
    <property type="evidence" value="ECO:0007669"/>
    <property type="project" value="UniProtKB-SubCell"/>
</dbReference>
<feature type="compositionally biased region" description="Polar residues" evidence="5">
    <location>
        <begin position="408"/>
        <end position="421"/>
    </location>
</feature>
<feature type="compositionally biased region" description="Basic and acidic residues" evidence="5">
    <location>
        <begin position="757"/>
        <end position="798"/>
    </location>
</feature>
<dbReference type="PANTHER" id="PTHR10528:SF15">
    <property type="entry name" value="AF4_FMR2 FAMILY MEMBER 4"/>
    <property type="match status" value="1"/>
</dbReference>
<dbReference type="InterPro" id="IPR007797">
    <property type="entry name" value="AF4/FMR2"/>
</dbReference>
<evidence type="ECO:0000256" key="2">
    <source>
        <dbReference type="ARBA" id="ARBA00007354"/>
    </source>
</evidence>
<keyword evidence="4" id="KW-0539">Nucleus</keyword>
<dbReference type="PANTHER" id="PTHR10528">
    <property type="entry name" value="AF4/FMR2 FAMILY MEMBER"/>
    <property type="match status" value="1"/>
</dbReference>
<feature type="region of interest" description="Disordered" evidence="5">
    <location>
        <begin position="45"/>
        <end position="291"/>
    </location>
</feature>
<feature type="compositionally biased region" description="Low complexity" evidence="5">
    <location>
        <begin position="823"/>
        <end position="836"/>
    </location>
</feature>
<feature type="compositionally biased region" description="Basic and acidic residues" evidence="5">
    <location>
        <begin position="716"/>
        <end position="748"/>
    </location>
</feature>
<name>A0ABD1K5B4_9TELE</name>
<evidence type="ECO:0000313" key="8">
    <source>
        <dbReference type="Proteomes" id="UP001591681"/>
    </source>
</evidence>
<feature type="compositionally biased region" description="Gly residues" evidence="5">
    <location>
        <begin position="79"/>
        <end position="99"/>
    </location>
</feature>
<keyword evidence="8" id="KW-1185">Reference proteome</keyword>
<feature type="compositionally biased region" description="Basic and acidic residues" evidence="5">
    <location>
        <begin position="610"/>
        <end position="623"/>
    </location>
</feature>
<gene>
    <name evidence="7" type="ORF">ACEWY4_009045</name>
</gene>
<comment type="similarity">
    <text evidence="2">Belongs to the AF4 family.</text>
</comment>
<feature type="region of interest" description="Disordered" evidence="5">
    <location>
        <begin position="707"/>
        <end position="894"/>
    </location>
</feature>
<feature type="compositionally biased region" description="Low complexity" evidence="5">
    <location>
        <begin position="433"/>
        <end position="454"/>
    </location>
</feature>
<evidence type="ECO:0000313" key="7">
    <source>
        <dbReference type="EMBL" id="KAL2094326.1"/>
    </source>
</evidence>
<feature type="compositionally biased region" description="Low complexity" evidence="5">
    <location>
        <begin position="237"/>
        <end position="248"/>
    </location>
</feature>
<evidence type="ECO:0000256" key="3">
    <source>
        <dbReference type="ARBA" id="ARBA00022553"/>
    </source>
</evidence>
<feature type="compositionally biased region" description="Basic and acidic residues" evidence="5">
    <location>
        <begin position="194"/>
        <end position="215"/>
    </location>
</feature>
<accession>A0ABD1K5B4</accession>
<evidence type="ECO:0000256" key="1">
    <source>
        <dbReference type="ARBA" id="ARBA00004123"/>
    </source>
</evidence>
<dbReference type="Pfam" id="PF05110">
    <property type="entry name" value="AF-4"/>
    <property type="match status" value="1"/>
</dbReference>
<feature type="compositionally biased region" description="Polar residues" evidence="5">
    <location>
        <begin position="222"/>
        <end position="236"/>
    </location>
</feature>
<proteinExistence type="inferred from homology"/>
<organism evidence="7 8">
    <name type="scientific">Coilia grayii</name>
    <name type="common">Gray's grenadier anchovy</name>
    <dbReference type="NCBI Taxonomy" id="363190"/>
    <lineage>
        <taxon>Eukaryota</taxon>
        <taxon>Metazoa</taxon>
        <taxon>Chordata</taxon>
        <taxon>Craniata</taxon>
        <taxon>Vertebrata</taxon>
        <taxon>Euteleostomi</taxon>
        <taxon>Actinopterygii</taxon>
        <taxon>Neopterygii</taxon>
        <taxon>Teleostei</taxon>
        <taxon>Clupei</taxon>
        <taxon>Clupeiformes</taxon>
        <taxon>Clupeoidei</taxon>
        <taxon>Engraulidae</taxon>
        <taxon>Coilinae</taxon>
        <taxon>Coilia</taxon>
    </lineage>
</organism>
<feature type="compositionally biased region" description="Basic and acidic residues" evidence="5">
    <location>
        <begin position="852"/>
        <end position="870"/>
    </location>
</feature>
<evidence type="ECO:0000256" key="5">
    <source>
        <dbReference type="SAM" id="MobiDB-lite"/>
    </source>
</evidence>
<dbReference type="Pfam" id="PF18875">
    <property type="entry name" value="AF4_int"/>
    <property type="match status" value="1"/>
</dbReference>
<feature type="domain" description="AF4/FMR2 C-terminal homology" evidence="6">
    <location>
        <begin position="885"/>
        <end position="1145"/>
    </location>
</feature>
<feature type="compositionally biased region" description="Low complexity" evidence="5">
    <location>
        <begin position="176"/>
        <end position="193"/>
    </location>
</feature>
<dbReference type="Pfam" id="PF18876">
    <property type="entry name" value="AFF4_CHD"/>
    <property type="match status" value="1"/>
</dbReference>
<feature type="compositionally biased region" description="Polar residues" evidence="5">
    <location>
        <begin position="871"/>
        <end position="884"/>
    </location>
</feature>
<feature type="compositionally biased region" description="Low complexity" evidence="5">
    <location>
        <begin position="104"/>
        <end position="130"/>
    </location>
</feature>
<keyword evidence="3" id="KW-0597">Phosphoprotein</keyword>
<feature type="region of interest" description="Disordered" evidence="5">
    <location>
        <begin position="1019"/>
        <end position="1067"/>
    </location>
</feature>
<dbReference type="InterPro" id="IPR043639">
    <property type="entry name" value="AF4_int"/>
</dbReference>
<dbReference type="InterPro" id="IPR043640">
    <property type="entry name" value="AF4/FMR2_CHD"/>
</dbReference>
<dbReference type="Gene3D" id="6.10.250.2670">
    <property type="match status" value="1"/>
</dbReference>
<sequence>MFLEGKMGGKESQSLFCLSLWLQSSKEDKLSSRIQSMLGNYDEMKETIGETPMSKLMSKGSGSSSSEEKSGQGLYSEQRGGGGGGGSSGGGGGGGGGGQSSKWTPVGPSGASTSTPSSQLQKRSGLAGSQRGSGGSSSSQRHEKDYSSGSSSSGKKSSKHSSGGGGSSEQSKSHTSSPAKGSSMGSSGHSRSLGAEHHGKDRYRKSPREREREPSWDSPSRVHTSFATAQHSSQAFPPSLMSKPSSMLQKPTAYVRPMDGQETAEPKGSSEVYGAQSHSSSGATGEMKSNGKAALAKLKIPTQPVEGSMTGDSSCVDEILKEMTQSWPPPLTAIHTPCKTEPSKFPFPTKDSQHSSFSSGGHSKRCSTGKSSSGTHGSKACDGDQANMLEDDLKLSSSEDSDGEQDSTKTAPRSAPQSQVPEVTENSREDSSSHTGSESSSASDSESESSSSDSETNEPPRAASPEPEQPTANKWQLDNWFKKNKFSPASPVDNNVPTKYREKVGREQASGRGYGSQNGSKDASAPPQGRDLRPAQKGSENGRGRQKSPAQSDSGPAQRRTVGKKQPKKSEKPPVVEEPKGGLMVESETPQDISVPRNKAPSKGLRKPNIKKEPKSPRQAQDKRKTKAPTKTPQKSREFVETDSSSSDSEGNESIPSSSQTPKYQESIRTPVCVFSPPLLEEKELLSPISPLDFPARQALLVKIDLSLLSRVPGRHYKELDQIKTERDAGGGERDGKDLQKPPSEKTSSKGKRKHGKNEDESVKPESKKSRMEDKASSHHKSSSKESSKRGQEKEKEMAPSPSIAGLQRTPKAEHQSRKRTTSQSSTSLSSGASSGKEGGHSTKNGPASKHRKEDKQGRSTREGKEKSSKMTEGQLSASQLSEGSKSRSKLQFEDRVHSADHYLQEAKKLKHNADALMDRFEKAVYYLDAVVSFIECGNALERSAQEAKSPFPMYAETVELIKYTMKLKSYMAPDATAADKRLAVLCLRCQSLLYLRLFKLRKESALKYSKTLTDHLKNSLSNTQAPSPGVGNKAAGMPSPVSPKLSPGSAGSYSSSSSNPSGSSSVTIPQRIHQMAASYVQVTSNFLYATDVWDQAEQLAREQKEFFVELEKMMGPLIFNTSSMTDLVRYTRQGLAWLRQDAKLAQ</sequence>
<reference evidence="7 8" key="1">
    <citation type="submission" date="2024-09" db="EMBL/GenBank/DDBJ databases">
        <title>A chromosome-level genome assembly of Gray's grenadier anchovy, Coilia grayii.</title>
        <authorList>
            <person name="Fu Z."/>
        </authorList>
    </citation>
    <scope>NUCLEOTIDE SEQUENCE [LARGE SCALE GENOMIC DNA]</scope>
    <source>
        <strain evidence="7">G4</strain>
        <tissue evidence="7">Muscle</tissue>
    </source>
</reference>
<dbReference type="EMBL" id="JBHFQA010000008">
    <property type="protein sequence ID" value="KAL2094326.1"/>
    <property type="molecule type" value="Genomic_DNA"/>
</dbReference>
<feature type="compositionally biased region" description="Low complexity" evidence="5">
    <location>
        <begin position="368"/>
        <end position="378"/>
    </location>
</feature>
<dbReference type="Proteomes" id="UP001591681">
    <property type="component" value="Unassembled WGS sequence"/>
</dbReference>